<keyword evidence="1" id="KW-0614">Plasmid</keyword>
<name>A0A2L0HGE5_RHIFR</name>
<gene>
    <name evidence="1" type="ORF">NXT3_PC01383</name>
</gene>
<accession>A0A2L0HGE5</accession>
<evidence type="ECO:0000313" key="1">
    <source>
        <dbReference type="EMBL" id="AUX80535.1"/>
    </source>
</evidence>
<dbReference type="Proteomes" id="UP000239340">
    <property type="component" value="Plasmid pSfreNXT3c"/>
</dbReference>
<dbReference type="EMBL" id="CP024310">
    <property type="protein sequence ID" value="AUX80535.1"/>
    <property type="molecule type" value="Genomic_DNA"/>
</dbReference>
<sequence length="51" mass="5480">MISSTWDAPSPATRRASRATLPKIDSSGCLVELVCNGRASLLLALHRLENT</sequence>
<proteinExistence type="predicted"/>
<evidence type="ECO:0000313" key="2">
    <source>
        <dbReference type="Proteomes" id="UP000239340"/>
    </source>
</evidence>
<dbReference type="AlphaFoldDB" id="A0A2L0HGE5"/>
<geneLocation type="plasmid" evidence="2">
    <name>psfrenxt3c</name>
</geneLocation>
<protein>
    <submittedName>
        <fullName evidence="1">Uncharacterized protein</fullName>
    </submittedName>
</protein>
<organism evidence="1 2">
    <name type="scientific">Rhizobium fredii</name>
    <name type="common">Sinorhizobium fredii</name>
    <dbReference type="NCBI Taxonomy" id="380"/>
    <lineage>
        <taxon>Bacteria</taxon>
        <taxon>Pseudomonadati</taxon>
        <taxon>Pseudomonadota</taxon>
        <taxon>Alphaproteobacteria</taxon>
        <taxon>Hyphomicrobiales</taxon>
        <taxon>Rhizobiaceae</taxon>
        <taxon>Sinorhizobium/Ensifer group</taxon>
        <taxon>Sinorhizobium</taxon>
    </lineage>
</organism>
<reference evidence="1 2" key="1">
    <citation type="submission" date="2017-10" db="EMBL/GenBank/DDBJ databases">
        <title>Analysis of the genome sequences of Rhizobium populations associated to common bean (phaseolus vulgaris).</title>
        <authorList>
            <person name="Bustos P."/>
            <person name="Santamaria R.I."/>
            <person name="Miranda-Sanchez F."/>
            <person name="Perez-Carrascal O."/>
            <person name="Juarez S."/>
            <person name="Lozano L."/>
            <person name="Martinez-Flores I."/>
            <person name="Vinuesa P."/>
            <person name="Martinez-Romero E."/>
            <person name="Cevallos M.A."/>
            <person name="Romero D."/>
            <person name="Davila G."/>
            <person name="Gonzalez V."/>
        </authorList>
    </citation>
    <scope>NUCLEOTIDE SEQUENCE [LARGE SCALE GENOMIC DNA]</scope>
    <source>
        <strain evidence="1 2">NXT3</strain>
        <plasmid evidence="2">Plasmid psfrenxt3c</plasmid>
    </source>
</reference>